<dbReference type="Gene3D" id="3.90.550.10">
    <property type="entry name" value="Spore Coat Polysaccharide Biosynthesis Protein SpsA, Chain A"/>
    <property type="match status" value="1"/>
</dbReference>
<evidence type="ECO:0000313" key="5">
    <source>
        <dbReference type="EMBL" id="MDU0808526.1"/>
    </source>
</evidence>
<dbReference type="InterPro" id="IPR001173">
    <property type="entry name" value="Glyco_trans_2-like"/>
</dbReference>
<proteinExistence type="inferred from homology"/>
<dbReference type="EC" id="2.4.-.-" evidence="5"/>
<dbReference type="Proteomes" id="UP001249959">
    <property type="component" value="Unassembled WGS sequence"/>
</dbReference>
<evidence type="ECO:0000259" key="4">
    <source>
        <dbReference type="Pfam" id="PF00535"/>
    </source>
</evidence>
<sequence>MKISVALCTLNGEKFLRTQLSSLVDQTLPPDEVIVCDEGSSDRTMLILEQFKDRLPLQIHQNPTRLGTYQNFQKALTLCTGDYIFPADQDDFWDPQKIERIATYFNHHEDAEVVFTDAVLVDEFGQISGKRLWSTFRFREEQQRDWKMGKSVDILLDGNRVTGCTMGVRKRFLDRVTPFPTNLPSYFLHDAWIGLSAALENKIDFIPATYVQYRLHSEQQVGVKGNQGTPPSLWERIQRPHEDKVGPYRKKLEFLVELRKAVSAKFPNQRFEPLDTRIDYWDRRANLPEARWKRLKKTIQNLILGNYHRYKDIDAPAETPYLMFLGDLIE</sequence>
<protein>
    <submittedName>
        <fullName evidence="5">Glycosyltransferase</fullName>
        <ecNumber evidence="5">2.4.-.-</ecNumber>
    </submittedName>
</protein>
<dbReference type="Pfam" id="PF00535">
    <property type="entry name" value="Glycos_transf_2"/>
    <property type="match status" value="1"/>
</dbReference>
<keyword evidence="2 5" id="KW-0328">Glycosyltransferase</keyword>
<accession>A0ABU3TRM3</accession>
<dbReference type="SUPFAM" id="SSF53448">
    <property type="entry name" value="Nucleotide-diphospho-sugar transferases"/>
    <property type="match status" value="1"/>
</dbReference>
<dbReference type="InterPro" id="IPR050834">
    <property type="entry name" value="Glycosyltransf_2"/>
</dbReference>
<comment type="caution">
    <text evidence="5">The sequence shown here is derived from an EMBL/GenBank/DDBJ whole genome shotgun (WGS) entry which is preliminary data.</text>
</comment>
<dbReference type="RefSeq" id="WP_315577484.1">
    <property type="nucleotide sequence ID" value="NZ_JARDXH010000008.1"/>
</dbReference>
<name>A0ABU3TRM3_9BACT</name>
<reference evidence="5 6" key="1">
    <citation type="submission" date="2023-09" db="EMBL/GenBank/DDBJ databases">
        <title>Aquirufa genomes.</title>
        <authorList>
            <person name="Pitt A."/>
        </authorList>
    </citation>
    <scope>NUCLEOTIDE SEQUENCE [LARGE SCALE GENOMIC DNA]</scope>
    <source>
        <strain evidence="5 6">LEOWEIH-7C</strain>
    </source>
</reference>
<dbReference type="PANTHER" id="PTHR43685:SF5">
    <property type="entry name" value="GLYCOSYLTRANSFERASE EPSE-RELATED"/>
    <property type="match status" value="1"/>
</dbReference>
<keyword evidence="3 5" id="KW-0808">Transferase</keyword>
<comment type="similarity">
    <text evidence="1">Belongs to the glycosyltransferase 2 family.</text>
</comment>
<gene>
    <name evidence="5" type="ORF">PQG45_05690</name>
</gene>
<evidence type="ECO:0000256" key="3">
    <source>
        <dbReference type="ARBA" id="ARBA00022679"/>
    </source>
</evidence>
<organism evidence="5 6">
    <name type="scientific">Aquirufa regiilacus</name>
    <dbReference type="NCBI Taxonomy" id="3024868"/>
    <lineage>
        <taxon>Bacteria</taxon>
        <taxon>Pseudomonadati</taxon>
        <taxon>Bacteroidota</taxon>
        <taxon>Cytophagia</taxon>
        <taxon>Cytophagales</taxon>
        <taxon>Flectobacillaceae</taxon>
        <taxon>Aquirufa</taxon>
    </lineage>
</organism>
<dbReference type="GO" id="GO:0016757">
    <property type="term" value="F:glycosyltransferase activity"/>
    <property type="evidence" value="ECO:0007669"/>
    <property type="project" value="UniProtKB-KW"/>
</dbReference>
<keyword evidence="6" id="KW-1185">Reference proteome</keyword>
<evidence type="ECO:0000256" key="2">
    <source>
        <dbReference type="ARBA" id="ARBA00022676"/>
    </source>
</evidence>
<evidence type="ECO:0000313" key="6">
    <source>
        <dbReference type="Proteomes" id="UP001249959"/>
    </source>
</evidence>
<dbReference type="EMBL" id="JAVNWW010000001">
    <property type="protein sequence ID" value="MDU0808526.1"/>
    <property type="molecule type" value="Genomic_DNA"/>
</dbReference>
<dbReference type="PANTHER" id="PTHR43685">
    <property type="entry name" value="GLYCOSYLTRANSFERASE"/>
    <property type="match status" value="1"/>
</dbReference>
<evidence type="ECO:0000256" key="1">
    <source>
        <dbReference type="ARBA" id="ARBA00006739"/>
    </source>
</evidence>
<feature type="domain" description="Glycosyltransferase 2-like" evidence="4">
    <location>
        <begin position="4"/>
        <end position="146"/>
    </location>
</feature>
<dbReference type="InterPro" id="IPR029044">
    <property type="entry name" value="Nucleotide-diphossugar_trans"/>
</dbReference>